<dbReference type="EMBL" id="PDJC01000001">
    <property type="protein sequence ID" value="PFG17208.1"/>
    <property type="molecule type" value="Genomic_DNA"/>
</dbReference>
<evidence type="ECO:0000313" key="2">
    <source>
        <dbReference type="EMBL" id="PFG17208.1"/>
    </source>
</evidence>
<protein>
    <submittedName>
        <fullName evidence="2">Uncharacterized protein</fullName>
    </submittedName>
</protein>
<keyword evidence="3" id="KW-1185">Reference proteome</keyword>
<dbReference type="RefSeq" id="WP_098460664.1">
    <property type="nucleotide sequence ID" value="NZ_PDJC01000001.1"/>
</dbReference>
<accession>A0A2A9CS60</accession>
<feature type="compositionally biased region" description="Basic and acidic residues" evidence="1">
    <location>
        <begin position="91"/>
        <end position="106"/>
    </location>
</feature>
<dbReference type="Proteomes" id="UP000226079">
    <property type="component" value="Unassembled WGS sequence"/>
</dbReference>
<dbReference type="AlphaFoldDB" id="A0A2A9CS60"/>
<feature type="region of interest" description="Disordered" evidence="1">
    <location>
        <begin position="81"/>
        <end position="106"/>
    </location>
</feature>
<reference evidence="2 3" key="1">
    <citation type="submission" date="2017-10" db="EMBL/GenBank/DDBJ databases">
        <title>Sequencing the genomes of 1000 actinobacteria strains.</title>
        <authorList>
            <person name="Klenk H.-P."/>
        </authorList>
    </citation>
    <scope>NUCLEOTIDE SEQUENCE [LARGE SCALE GENOMIC DNA]</scope>
    <source>
        <strain evidence="2 3">DSM 15597</strain>
    </source>
</reference>
<evidence type="ECO:0000256" key="1">
    <source>
        <dbReference type="SAM" id="MobiDB-lite"/>
    </source>
</evidence>
<proteinExistence type="predicted"/>
<organism evidence="2 3">
    <name type="scientific">Propionicimonas paludicola</name>
    <dbReference type="NCBI Taxonomy" id="185243"/>
    <lineage>
        <taxon>Bacteria</taxon>
        <taxon>Bacillati</taxon>
        <taxon>Actinomycetota</taxon>
        <taxon>Actinomycetes</taxon>
        <taxon>Propionibacteriales</taxon>
        <taxon>Nocardioidaceae</taxon>
        <taxon>Propionicimonas</taxon>
    </lineage>
</organism>
<gene>
    <name evidence="2" type="ORF">ATK74_1771</name>
</gene>
<comment type="caution">
    <text evidence="2">The sequence shown here is derived from an EMBL/GenBank/DDBJ whole genome shotgun (WGS) entry which is preliminary data.</text>
</comment>
<name>A0A2A9CS60_9ACTN</name>
<sequence length="106" mass="11634">MTNQTSRRIEPIGTLDEALDRAVAAYDEADAKLMKFMAEHADTLAELNRLQIARATSYHDASSTAEAIQKLGFVVRLGHGLGSRTYSPASDLRRALDRRTEAEGEA</sequence>
<evidence type="ECO:0000313" key="3">
    <source>
        <dbReference type="Proteomes" id="UP000226079"/>
    </source>
</evidence>